<protein>
    <submittedName>
        <fullName evidence="2">Uncharacterized protein</fullName>
    </submittedName>
</protein>
<keyword evidence="1" id="KW-1133">Transmembrane helix</keyword>
<dbReference type="EMBL" id="LANO01000019">
    <property type="protein sequence ID" value="KJV52645.1"/>
    <property type="molecule type" value="Genomic_DNA"/>
</dbReference>
<accession>A0A0F3MA80</accession>
<dbReference type="EMBL" id="LS398551">
    <property type="protein sequence ID" value="SPR12121.1"/>
    <property type="molecule type" value="Genomic_DNA"/>
</dbReference>
<reference evidence="3" key="3">
    <citation type="submission" date="2018-03" db="EMBL/GenBank/DDBJ databases">
        <authorList>
            <person name="Keele B.F."/>
        </authorList>
    </citation>
    <scope>NUCLEOTIDE SEQUENCE [LARGE SCALE GENOMIC DNA]</scope>
    <source>
        <strain evidence="3">Gilliam</strain>
    </source>
</reference>
<reference evidence="2 4" key="1">
    <citation type="submission" date="2015-02" db="EMBL/GenBank/DDBJ databases">
        <title>Genome Sequencing of Rickettsiales.</title>
        <authorList>
            <person name="Daugherty S.C."/>
            <person name="Su Q."/>
            <person name="Abolude K."/>
            <person name="Beier-Sexton M."/>
            <person name="Carlyon J.A."/>
            <person name="Carter R."/>
            <person name="Day N.P."/>
            <person name="Dumler S.J."/>
            <person name="Dyachenko V."/>
            <person name="Godinez A."/>
            <person name="Kurtti T.J."/>
            <person name="Lichay M."/>
            <person name="Mullins K.E."/>
            <person name="Ott S."/>
            <person name="Pappas-Brown V."/>
            <person name="Paris D.H."/>
            <person name="Patel P."/>
            <person name="Richards A.L."/>
            <person name="Sadzewicz L."/>
            <person name="Sears K."/>
            <person name="Seidman D."/>
            <person name="Sengamalay N."/>
            <person name="Stenos J."/>
            <person name="Tallon L.J."/>
            <person name="Vincent G."/>
            <person name="Fraser C.M."/>
            <person name="Munderloh U."/>
            <person name="Dunning-Hotopp J.C."/>
        </authorList>
    </citation>
    <scope>NUCLEOTIDE SEQUENCE [LARGE SCALE GENOMIC DNA]</scope>
    <source>
        <strain evidence="2 4">Gilliam</strain>
    </source>
</reference>
<organism evidence="2 4">
    <name type="scientific">Orientia tsutsugamushi str. Gilliam</name>
    <dbReference type="NCBI Taxonomy" id="1359184"/>
    <lineage>
        <taxon>Bacteria</taxon>
        <taxon>Pseudomonadati</taxon>
        <taxon>Pseudomonadota</taxon>
        <taxon>Alphaproteobacteria</taxon>
        <taxon>Rickettsiales</taxon>
        <taxon>Rickettsiaceae</taxon>
        <taxon>Rickettsieae</taxon>
        <taxon>Orientia</taxon>
    </lineage>
</organism>
<evidence type="ECO:0000313" key="5">
    <source>
        <dbReference type="Proteomes" id="UP000244959"/>
    </source>
</evidence>
<name>A0A0F3MA80_ORITS</name>
<evidence type="ECO:0000313" key="2">
    <source>
        <dbReference type="EMBL" id="KJV52645.1"/>
    </source>
</evidence>
<evidence type="ECO:0000313" key="4">
    <source>
        <dbReference type="Proteomes" id="UP000033769"/>
    </source>
</evidence>
<keyword evidence="1" id="KW-0812">Transmembrane</keyword>
<dbReference type="PATRIC" id="fig|1359184.3.peg.638"/>
<dbReference type="Proteomes" id="UP000244959">
    <property type="component" value="Chromosome I"/>
</dbReference>
<proteinExistence type="predicted"/>
<dbReference type="Proteomes" id="UP000033769">
    <property type="component" value="Unassembled WGS sequence"/>
</dbReference>
<keyword evidence="5" id="KW-1185">Reference proteome</keyword>
<dbReference type="AlphaFoldDB" id="A0A0F3MA80"/>
<reference evidence="5" key="2">
    <citation type="submission" date="2018-03" db="EMBL/GenBank/DDBJ databases">
        <authorList>
            <person name="Batty M. E."/>
            <person name="Batty M E."/>
        </authorList>
    </citation>
    <scope>NUCLEOTIDE SEQUENCE [LARGE SCALE GENOMIC DNA]</scope>
    <source>
        <strain evidence="5">Gilliam</strain>
    </source>
</reference>
<sequence>MRKVYIILITSIVVLLLLLISWYAVWEILANRITKTYGKRDITVYQQDSTYSTISFSTVKAITTPISIGFNVLGVTISSISDSNISEIIKCDSPIKIRYSLASKIFLIEYSGQCYSKQTYDSNDSKSSFNNNVVKIDATISSELKLSKRLFQILKEHNAFELINYLNHFKLNVREFSDYDNVKNLLKNKILKSYFHISFDNHPYYYSVDDLRNDIPKNYAIDSKITVDHMNYSFSPWSFEFKSTLDLLLPKVSWYSITKNIEQNSFNGQLNIEKLFYEDNKLAVSSKIDYQNLAHRENKNNKLATYFVLNIKDKLSFIKILLASILNIDDEEKTNSDITAILQKMENFDFKTAMQNIAFVYTDNDMSLQKKECLAKLDYFDQIINTIAFPNQIMLNLDFELLSSSQSNIFRLNFLKILLNDFGIDIKDSLYDTTNPRFVTNFYLLNFRDLVDFIIDFYNIKTIIENHIKLNSKENKIDENILQQNQLVELNKDILKSFLSKISKPLHDSPNIRVINCHYDISNKIRIGNLDLLAIRGMYYRTLYNQVREIITKSSTPSKLILKFLPQLQQKSDLIDKLNRSPEIITQELWMEVLKSLLEAPACQ</sequence>
<evidence type="ECO:0000256" key="1">
    <source>
        <dbReference type="SAM" id="Phobius"/>
    </source>
</evidence>
<dbReference type="RefSeq" id="WP_047220629.1">
    <property type="nucleotide sequence ID" value="NZ_LS398551.1"/>
</dbReference>
<evidence type="ECO:0000313" key="3">
    <source>
        <dbReference type="EMBL" id="SPR12121.1"/>
    </source>
</evidence>
<gene>
    <name evidence="3" type="ORF">GILLIAM_02441</name>
    <name evidence="2" type="ORF">OTSGILL_1345</name>
</gene>
<feature type="transmembrane region" description="Helical" evidence="1">
    <location>
        <begin position="5"/>
        <end position="26"/>
    </location>
</feature>
<keyword evidence="1" id="KW-0472">Membrane</keyword>